<organism evidence="1 2">
    <name type="scientific">Hepatospora eriocheir</name>
    <dbReference type="NCBI Taxonomy" id="1081669"/>
    <lineage>
        <taxon>Eukaryota</taxon>
        <taxon>Fungi</taxon>
        <taxon>Fungi incertae sedis</taxon>
        <taxon>Microsporidia</taxon>
        <taxon>Hepatosporidae</taxon>
        <taxon>Hepatospora</taxon>
    </lineage>
</organism>
<reference evidence="1 2" key="1">
    <citation type="journal article" date="2017" name="Environ. Microbiol.">
        <title>Decay of the glycolytic pathway and adaptation to intranuclear parasitism within Enterocytozoonidae microsporidia.</title>
        <authorList>
            <person name="Wiredu Boakye D."/>
            <person name="Jaroenlak P."/>
            <person name="Prachumwat A."/>
            <person name="Williams T.A."/>
            <person name="Bateman K.S."/>
            <person name="Itsathitphaisarn O."/>
            <person name="Sritunyalucksana K."/>
            <person name="Paszkiewicz K.H."/>
            <person name="Moore K.A."/>
            <person name="Stentiford G.D."/>
            <person name="Williams B.A."/>
        </authorList>
    </citation>
    <scope>NUCLEOTIDE SEQUENCE [LARGE SCALE GENOMIC DNA]</scope>
    <source>
        <strain evidence="2">canceri</strain>
    </source>
</reference>
<dbReference type="SUPFAM" id="SSF50978">
    <property type="entry name" value="WD40 repeat-like"/>
    <property type="match status" value="1"/>
</dbReference>
<dbReference type="EMBL" id="LTAI01000475">
    <property type="protein sequence ID" value="ORD98731.1"/>
    <property type="molecule type" value="Genomic_DNA"/>
</dbReference>
<dbReference type="InterPro" id="IPR015943">
    <property type="entry name" value="WD40/YVTN_repeat-like_dom_sf"/>
</dbReference>
<dbReference type="Gene3D" id="2.130.10.10">
    <property type="entry name" value="YVTN repeat-like/Quinoprotein amine dehydrogenase"/>
    <property type="match status" value="1"/>
</dbReference>
<name>A0A1X0QG00_9MICR</name>
<accession>A0A1X0QG00</accession>
<dbReference type="InterPro" id="IPR036322">
    <property type="entry name" value="WD40_repeat_dom_sf"/>
</dbReference>
<dbReference type="VEuPathDB" id="MicrosporidiaDB:HERIO_2415"/>
<evidence type="ECO:0000313" key="2">
    <source>
        <dbReference type="Proteomes" id="UP000192501"/>
    </source>
</evidence>
<comment type="caution">
    <text evidence="1">The sequence shown here is derived from an EMBL/GenBank/DDBJ whole genome shotgun (WGS) entry which is preliminary data.</text>
</comment>
<evidence type="ECO:0000313" key="1">
    <source>
        <dbReference type="EMBL" id="ORD98731.1"/>
    </source>
</evidence>
<protein>
    <submittedName>
        <fullName evidence="1">Uncharacterized protein</fullName>
    </submittedName>
</protein>
<sequence>MMHYVRPDFIKKAFHSNRFTNFLEHHDILWNHLYNDDKNIVRKMKSISECKEVFFRKNSIIDNIKQKSNYPTECTSLVTCQRDMTMLKVVKVDNKYKLFTTSTDATIRYFEVSENEFKLVSSYLGHSDSIWALDADKNVIVSGWISRR</sequence>
<gene>
    <name evidence="1" type="ORF">A0H76_1999</name>
</gene>
<proteinExistence type="predicted"/>
<dbReference type="AlphaFoldDB" id="A0A1X0QG00"/>
<dbReference type="VEuPathDB" id="MicrosporidiaDB:A0H76_1999"/>
<dbReference type="Proteomes" id="UP000192501">
    <property type="component" value="Unassembled WGS sequence"/>
</dbReference>